<evidence type="ECO:0000313" key="8">
    <source>
        <dbReference type="Proteomes" id="UP000095003"/>
    </source>
</evidence>
<dbReference type="Proteomes" id="UP000095003">
    <property type="component" value="Unassembled WGS sequence"/>
</dbReference>
<evidence type="ECO:0000256" key="6">
    <source>
        <dbReference type="SAM" id="Phobius"/>
    </source>
</evidence>
<evidence type="ECO:0000256" key="2">
    <source>
        <dbReference type="ARBA" id="ARBA00022475"/>
    </source>
</evidence>
<evidence type="ECO:0000256" key="4">
    <source>
        <dbReference type="ARBA" id="ARBA00022989"/>
    </source>
</evidence>
<dbReference type="PATRIC" id="fig|1432052.3.peg.1203"/>
<reference evidence="7 8" key="1">
    <citation type="submission" date="2016-07" db="EMBL/GenBank/DDBJ databases">
        <title>Characterization of isolates of Eisenbergiella tayi derived from blood cultures, using whole genome sequencing.</title>
        <authorList>
            <person name="Burdz T."/>
            <person name="Wiebe D."/>
            <person name="Huynh C."/>
            <person name="Bernard K."/>
        </authorList>
    </citation>
    <scope>NUCLEOTIDE SEQUENCE [LARGE SCALE GENOMIC DNA]</scope>
    <source>
        <strain evidence="7 8">NML 120489</strain>
    </source>
</reference>
<dbReference type="PANTHER" id="PTHR30250:SF26">
    <property type="entry name" value="PSMA PROTEIN"/>
    <property type="match status" value="1"/>
</dbReference>
<proteinExistence type="predicted"/>
<feature type="transmembrane region" description="Helical" evidence="6">
    <location>
        <begin position="168"/>
        <end position="188"/>
    </location>
</feature>
<comment type="caution">
    <text evidence="7">The sequence shown here is derived from an EMBL/GenBank/DDBJ whole genome shotgun (WGS) entry which is preliminary data.</text>
</comment>
<evidence type="ECO:0000313" key="7">
    <source>
        <dbReference type="EMBL" id="ODM13381.1"/>
    </source>
</evidence>
<dbReference type="GO" id="GO:0005886">
    <property type="term" value="C:plasma membrane"/>
    <property type="evidence" value="ECO:0007669"/>
    <property type="project" value="UniProtKB-SubCell"/>
</dbReference>
<feature type="transmembrane region" description="Helical" evidence="6">
    <location>
        <begin position="439"/>
        <end position="460"/>
    </location>
</feature>
<gene>
    <name evidence="7" type="ORF">BEH84_01096</name>
</gene>
<organism evidence="7 8">
    <name type="scientific">Eisenbergiella tayi</name>
    <dbReference type="NCBI Taxonomy" id="1432052"/>
    <lineage>
        <taxon>Bacteria</taxon>
        <taxon>Bacillati</taxon>
        <taxon>Bacillota</taxon>
        <taxon>Clostridia</taxon>
        <taxon>Lachnospirales</taxon>
        <taxon>Lachnospiraceae</taxon>
        <taxon>Eisenbergiella</taxon>
    </lineage>
</organism>
<protein>
    <recommendedName>
        <fullName evidence="9">Polysaccharide biosynthesis protein</fullName>
    </recommendedName>
</protein>
<evidence type="ECO:0008006" key="9">
    <source>
        <dbReference type="Google" id="ProtNLM"/>
    </source>
</evidence>
<feature type="transmembrane region" description="Helical" evidence="6">
    <location>
        <begin position="53"/>
        <end position="73"/>
    </location>
</feature>
<keyword evidence="3 6" id="KW-0812">Transmembrane</keyword>
<dbReference type="RefSeq" id="WP_069156026.1">
    <property type="nucleotide sequence ID" value="NZ_MCGI01000001.1"/>
</dbReference>
<dbReference type="PANTHER" id="PTHR30250">
    <property type="entry name" value="PST FAMILY PREDICTED COLANIC ACID TRANSPORTER"/>
    <property type="match status" value="1"/>
</dbReference>
<comment type="subcellular location">
    <subcellularLocation>
        <location evidence="1">Cell membrane</location>
        <topology evidence="1">Multi-pass membrane protein</topology>
    </subcellularLocation>
</comment>
<keyword evidence="4 6" id="KW-1133">Transmembrane helix</keyword>
<feature type="transmembrane region" description="Helical" evidence="6">
    <location>
        <begin position="466"/>
        <end position="488"/>
    </location>
</feature>
<feature type="transmembrane region" description="Helical" evidence="6">
    <location>
        <begin position="271"/>
        <end position="296"/>
    </location>
</feature>
<evidence type="ECO:0000256" key="5">
    <source>
        <dbReference type="ARBA" id="ARBA00023136"/>
    </source>
</evidence>
<sequence length="515" mass="58248">MGRVKYATRNILFGYVSNIITLLLNAGLRYVFIMRLDETLLGINSTYTNILSVLSLAELGVGTAINFSLYAPVARHDKEKIKAYMQFYKKAYRMIAIVVAAVGLILVPFLKYIIKDPVGIDSNQDLINFYLIFLFNTVSSYFVAYKYSLPNAEQKNYIQSNVITITKIVTTVVQIIVILATSSFYGYLISASVIELAQKIFANIYLNYKYPFLKEQNVEKLSKEETADIKRKTGALVCHKVGDVARLQTDSIIISGFINVAMSGVVDNYNLVISSVSNFVNIIFNSVISSFGNLIATESKEKQYSMFCIYRFFASWIYGFSAVGFYILLTPLIQLWLGDKWMLPGTVTAAILLDYYFKGERVVLSNFKTAAGVFEQDKYLPLVQGAVNLIISIVLVRKIGLVGVYIGTIVSGLLANFIRPVIIYRVCFERKTAGYFIDAVRYVFVIILATVCCVMCGNIFMKEVTIVSFTIMLVVITLVFNGLFLLFFGRTDEFRYLFALFRDKAYALINRLHYR</sequence>
<accession>A0A1E3AXX9</accession>
<dbReference type="EMBL" id="MCGI01000001">
    <property type="protein sequence ID" value="ODM13381.1"/>
    <property type="molecule type" value="Genomic_DNA"/>
</dbReference>
<evidence type="ECO:0000256" key="1">
    <source>
        <dbReference type="ARBA" id="ARBA00004651"/>
    </source>
</evidence>
<feature type="transmembrane region" description="Helical" evidence="6">
    <location>
        <begin position="12"/>
        <end position="33"/>
    </location>
</feature>
<name>A0A1E3AXX9_9FIRM</name>
<feature type="transmembrane region" description="Helical" evidence="6">
    <location>
        <begin position="308"/>
        <end position="329"/>
    </location>
</feature>
<feature type="transmembrane region" description="Helical" evidence="6">
    <location>
        <begin position="94"/>
        <end position="114"/>
    </location>
</feature>
<keyword evidence="5 6" id="KW-0472">Membrane</keyword>
<evidence type="ECO:0000256" key="3">
    <source>
        <dbReference type="ARBA" id="ARBA00022692"/>
    </source>
</evidence>
<feature type="transmembrane region" description="Helical" evidence="6">
    <location>
        <begin position="126"/>
        <end position="147"/>
    </location>
</feature>
<dbReference type="InterPro" id="IPR050833">
    <property type="entry name" value="Poly_Biosynth_Transport"/>
</dbReference>
<keyword evidence="2" id="KW-1003">Cell membrane</keyword>
<feature type="transmembrane region" description="Helical" evidence="6">
    <location>
        <begin position="402"/>
        <end position="427"/>
    </location>
</feature>
<dbReference type="AlphaFoldDB" id="A0A1E3AXX9"/>